<comment type="caution">
    <text evidence="7">The sequence shown here is derived from an EMBL/GenBank/DDBJ whole genome shotgun (WGS) entry which is preliminary data.</text>
</comment>
<dbReference type="InterPro" id="IPR020846">
    <property type="entry name" value="MFS_dom"/>
</dbReference>
<protein>
    <recommendedName>
        <fullName evidence="6">Major facilitator superfamily (MFS) profile domain-containing protein</fullName>
    </recommendedName>
</protein>
<feature type="transmembrane region" description="Helical" evidence="5">
    <location>
        <begin position="146"/>
        <end position="166"/>
    </location>
</feature>
<dbReference type="InterPro" id="IPR036259">
    <property type="entry name" value="MFS_trans_sf"/>
</dbReference>
<evidence type="ECO:0000256" key="5">
    <source>
        <dbReference type="SAM" id="Phobius"/>
    </source>
</evidence>
<feature type="transmembrane region" description="Helical" evidence="5">
    <location>
        <begin position="178"/>
        <end position="199"/>
    </location>
</feature>
<evidence type="ECO:0000313" key="8">
    <source>
        <dbReference type="Proteomes" id="UP000283509"/>
    </source>
</evidence>
<dbReference type="PROSITE" id="PS50850">
    <property type="entry name" value="MFS"/>
    <property type="match status" value="1"/>
</dbReference>
<dbReference type="STRING" id="6689.A0A3R7QXV6"/>
<dbReference type="FunFam" id="1.20.1250.20:FF:000423">
    <property type="entry name" value="Putative inorganic phosphate cotransporter-like Protein"/>
    <property type="match status" value="1"/>
</dbReference>
<feature type="transmembrane region" description="Helical" evidence="5">
    <location>
        <begin position="347"/>
        <end position="366"/>
    </location>
</feature>
<dbReference type="Pfam" id="PF07690">
    <property type="entry name" value="MFS_1"/>
    <property type="match status" value="1"/>
</dbReference>
<feature type="transmembrane region" description="Helical" evidence="5">
    <location>
        <begin position="211"/>
        <end position="231"/>
    </location>
</feature>
<evidence type="ECO:0000313" key="7">
    <source>
        <dbReference type="EMBL" id="ROT82438.1"/>
    </source>
</evidence>
<feature type="domain" description="Major facilitator superfamily (MFS) profile" evidence="6">
    <location>
        <begin position="17"/>
        <end position="471"/>
    </location>
</feature>
<comment type="subcellular location">
    <subcellularLocation>
        <location evidence="1">Membrane</location>
        <topology evidence="1">Multi-pass membrane protein</topology>
    </subcellularLocation>
</comment>
<dbReference type="SUPFAM" id="SSF103473">
    <property type="entry name" value="MFS general substrate transporter"/>
    <property type="match status" value="1"/>
</dbReference>
<feature type="transmembrane region" description="Helical" evidence="5">
    <location>
        <begin position="406"/>
        <end position="428"/>
    </location>
</feature>
<feature type="transmembrane region" description="Helical" evidence="5">
    <location>
        <begin position="434"/>
        <end position="454"/>
    </location>
</feature>
<dbReference type="Proteomes" id="UP000283509">
    <property type="component" value="Unassembled WGS sequence"/>
</dbReference>
<evidence type="ECO:0000256" key="3">
    <source>
        <dbReference type="ARBA" id="ARBA00022989"/>
    </source>
</evidence>
<feature type="transmembrane region" description="Helical" evidence="5">
    <location>
        <begin position="17"/>
        <end position="35"/>
    </location>
</feature>
<keyword evidence="8" id="KW-1185">Reference proteome</keyword>
<dbReference type="AlphaFoldDB" id="A0A3R7QXV6"/>
<keyword evidence="2 5" id="KW-0812">Transmembrane</keyword>
<dbReference type="Gene3D" id="1.20.1250.20">
    <property type="entry name" value="MFS general substrate transporter like domains"/>
    <property type="match status" value="2"/>
</dbReference>
<feature type="transmembrane region" description="Helical" evidence="5">
    <location>
        <begin position="121"/>
        <end position="140"/>
    </location>
</feature>
<evidence type="ECO:0000256" key="1">
    <source>
        <dbReference type="ARBA" id="ARBA00004141"/>
    </source>
</evidence>
<gene>
    <name evidence="7" type="ORF">C7M84_024397</name>
</gene>
<proteinExistence type="predicted"/>
<evidence type="ECO:0000256" key="4">
    <source>
        <dbReference type="ARBA" id="ARBA00023136"/>
    </source>
</evidence>
<dbReference type="GO" id="GO:0022857">
    <property type="term" value="F:transmembrane transporter activity"/>
    <property type="evidence" value="ECO:0007669"/>
    <property type="project" value="InterPro"/>
</dbReference>
<dbReference type="OrthoDB" id="2985014at2759"/>
<dbReference type="GO" id="GO:0016020">
    <property type="term" value="C:membrane"/>
    <property type="evidence" value="ECO:0007669"/>
    <property type="project" value="UniProtKB-SubCell"/>
</dbReference>
<organism evidence="7 8">
    <name type="scientific">Penaeus vannamei</name>
    <name type="common">Whiteleg shrimp</name>
    <name type="synonym">Litopenaeus vannamei</name>
    <dbReference type="NCBI Taxonomy" id="6689"/>
    <lineage>
        <taxon>Eukaryota</taxon>
        <taxon>Metazoa</taxon>
        <taxon>Ecdysozoa</taxon>
        <taxon>Arthropoda</taxon>
        <taxon>Crustacea</taxon>
        <taxon>Multicrustacea</taxon>
        <taxon>Malacostraca</taxon>
        <taxon>Eumalacostraca</taxon>
        <taxon>Eucarida</taxon>
        <taxon>Decapoda</taxon>
        <taxon>Dendrobranchiata</taxon>
        <taxon>Penaeoidea</taxon>
        <taxon>Penaeidae</taxon>
        <taxon>Penaeus</taxon>
    </lineage>
</organism>
<reference evidence="7 8" key="1">
    <citation type="submission" date="2018-04" db="EMBL/GenBank/DDBJ databases">
        <authorList>
            <person name="Zhang X."/>
            <person name="Yuan J."/>
            <person name="Li F."/>
            <person name="Xiang J."/>
        </authorList>
    </citation>
    <scope>NUCLEOTIDE SEQUENCE [LARGE SCALE GENOMIC DNA]</scope>
    <source>
        <tissue evidence="7">Muscle</tissue>
    </source>
</reference>
<keyword evidence="4 5" id="KW-0472">Membrane</keyword>
<dbReference type="InterPro" id="IPR050382">
    <property type="entry name" value="MFS_Na/Anion_cotransporter"/>
</dbReference>
<dbReference type="PANTHER" id="PTHR11662">
    <property type="entry name" value="SOLUTE CARRIER FAMILY 17"/>
    <property type="match status" value="1"/>
</dbReference>
<dbReference type="PANTHER" id="PTHR11662:SF399">
    <property type="entry name" value="FI19708P1-RELATED"/>
    <property type="match status" value="1"/>
</dbReference>
<accession>A0A3R7QXV6</accession>
<evidence type="ECO:0000256" key="2">
    <source>
        <dbReference type="ARBA" id="ARBA00022692"/>
    </source>
</evidence>
<reference evidence="7 8" key="2">
    <citation type="submission" date="2019-01" db="EMBL/GenBank/DDBJ databases">
        <title>The decoding of complex shrimp genome reveals the adaptation for benthos swimmer, frequently molting mechanism and breeding impact on genome.</title>
        <authorList>
            <person name="Sun Y."/>
            <person name="Gao Y."/>
            <person name="Yu Y."/>
        </authorList>
    </citation>
    <scope>NUCLEOTIDE SEQUENCE [LARGE SCALE GENOMIC DNA]</scope>
    <source>
        <tissue evidence="7">Muscle</tissue>
    </source>
</reference>
<evidence type="ECO:0000259" key="6">
    <source>
        <dbReference type="PROSITE" id="PS50850"/>
    </source>
</evidence>
<sequence>MESMCILPKSTGWRLQLRYVVAFLGFLGAMVDYIVRYSISVAIVAMVNAAHPVNNASHASNACQAALNVTDEAGDAEYKGNGEYNWTIQQQGIILGTFFWGYFITKSSGGRISELLGARETMAVSLGASGILSLLCPAAAHLHPMALAGVRLVMGLVQGPANPALYSVLSRWSPPNEMATLVTLAYSGIAGGSLVALGASGWVVKLFGWRWIFWGGGILALAWTPLWLFLVRNSPEQHPLISRAELELLADTLHVKPRRSVPWRRLLRCWRFYPSVVAEMASSWVSNLTTTEGAIFLKTQIGLDLRQVGWVLSAGQGSSCAATFAFGRVSDVLVRRRVLTKLNTRRLMHSLGALMIVGGLLCIVWAGCQAEVVAVMMVLVVVGSASTLCTFQLAPMDLAPNYAGTLSGLLGLGNISGFVAPLVTAQLVTKTGSWLSSFLLGGGIYLVASILYVATVTTQAQEWNYYEEILS</sequence>
<name>A0A3R7QXV6_PENVA</name>
<feature type="transmembrane region" description="Helical" evidence="5">
    <location>
        <begin position="372"/>
        <end position="394"/>
    </location>
</feature>
<keyword evidence="3 5" id="KW-1133">Transmembrane helix</keyword>
<dbReference type="EMBL" id="QCYY01000822">
    <property type="protein sequence ID" value="ROT82438.1"/>
    <property type="molecule type" value="Genomic_DNA"/>
</dbReference>
<dbReference type="InterPro" id="IPR011701">
    <property type="entry name" value="MFS"/>
</dbReference>